<keyword evidence="1" id="KW-0812">Transmembrane</keyword>
<proteinExistence type="inferred from homology"/>
<dbReference type="PANTHER" id="PTHR33163">
    <property type="entry name" value="PROTEIN TIC 214-RELATED"/>
    <property type="match status" value="1"/>
</dbReference>
<dbReference type="PANTHER" id="PTHR33163:SF40">
    <property type="entry name" value="PROTEIN TIC 214"/>
    <property type="match status" value="1"/>
</dbReference>
<feature type="transmembrane region" description="Helical" evidence="1">
    <location>
        <begin position="93"/>
        <end position="109"/>
    </location>
</feature>
<evidence type="ECO:0000256" key="2">
    <source>
        <dbReference type="SAM" id="MobiDB-lite"/>
    </source>
</evidence>
<feature type="transmembrane region" description="Helical" evidence="1">
    <location>
        <begin position="67"/>
        <end position="87"/>
    </location>
</feature>
<geneLocation type="chloroplast" evidence="3"/>
<protein>
    <recommendedName>
        <fullName evidence="1">Protein TIC 214</fullName>
    </recommendedName>
    <alternativeName>
        <fullName evidence="1">Translocon at the inner envelope membrane of chloroplasts 214</fullName>
    </alternativeName>
</protein>
<reference evidence="3" key="1">
    <citation type="submission" date="2021-04" db="EMBL/GenBank/DDBJ databases">
        <title>Ophioglossum vulgatum chloroplast, complete genome.</title>
        <authorList>
            <person name="Hao J.J."/>
            <person name="Liang Y.Y."/>
            <person name="Ping J.J."/>
            <person name="Zhu M.M."/>
            <person name="Feng P.P."/>
            <person name="Su Y.Y."/>
            <person name="Wang T.T."/>
        </authorList>
    </citation>
    <scope>NUCLEOTIDE SEQUENCE</scope>
</reference>
<comment type="subcellular location">
    <subcellularLocation>
        <location evidence="1">Plastid</location>
        <location evidence="1">Chloroplast inner membrane</location>
    </subcellularLocation>
</comment>
<organism evidence="3">
    <name type="scientific">Ophioglossum vulgatum</name>
    <name type="common">southern adder's-tongue</name>
    <dbReference type="NCBI Taxonomy" id="49227"/>
    <lineage>
        <taxon>Eukaryota</taxon>
        <taxon>Viridiplantae</taxon>
        <taxon>Streptophyta</taxon>
        <taxon>Embryophyta</taxon>
        <taxon>Tracheophyta</taxon>
        <taxon>Polypodiopsida</taxon>
        <taxon>Ophioglossidae</taxon>
        <taxon>Ophioglossales</taxon>
        <taxon>Ophioglossaceae</taxon>
        <taxon>Ophioglossoideae</taxon>
        <taxon>Ophioglossum</taxon>
    </lineage>
</organism>
<keyword evidence="1" id="KW-0653">Protein transport</keyword>
<accession>A0A8F4SIY5</accession>
<comment type="subunit">
    <text evidence="1">Part of the Tic complex.</text>
</comment>
<comment type="function">
    <text evidence="1">Involved in protein precursor import into chloroplasts. May be part of an intermediate translocation complex acting as a protein-conducting channel at the inner envelope.</text>
</comment>
<keyword evidence="1" id="KW-1001">Plastid inner membrane</keyword>
<keyword evidence="1" id="KW-0472">Membrane</keyword>
<keyword evidence="1" id="KW-0813">Transport</keyword>
<dbReference type="InterPro" id="IPR008896">
    <property type="entry name" value="TIC214"/>
</dbReference>
<name>A0A8F4SIY5_9MONI</name>
<sequence>MITFESFGLLCSQLQVLVLAWVNAAGPFVLFGLYYGFLTTLPIGVSQILSIRSFLLEGDLGGTVSITGSIIGQTIIVLSMYCSPLYAMVMKPHAITLTVIPFMLFHWYQTKDLYKFNTLRPINSITDPRIFNRFLNSFMFQLLNSSLLPSPVPARIFNPFHFRHSSNVFFLMSSLLGWAGGNILFINLTKILLVRIERDSPVLYASIKRILHRTFSITISIILFMYLGRFPVPLVTKKFTDGIILQNKSLKNKNLQDEFLWLNKPWPTSFFDQYRWNRPLRYIENSRFSRNGFVKERVSEYFFDKCITSGEWRVSFTALPSLSISKKQLYASIDALDTSASVDDCSKEWIDTKKRKRNALINEFKDRIRSVGTRSTVQTSMEKLIGLSNNENKILVKIYDPFLNGSSRAETTNSKSPWLLADPINVVKKSTHNYAQKDSKRTQNRIKDWMSAKYKGSRRNKFPLPWDPMPISAKKILMSIVRGSEDSRVKEISNEFDSTGVRTHESLITWEYVSKLPILEQTLFFSQLERGPLDLIIPNFTNPLVNNSDESNVSAGSEDVSSRMGESVSSIPRIEEMQKILPRYNSALRFNRIDAVNTNTDTRQRKMKNLGFSLAKTRLKTRKIVKRFSKHSDFRRRLVKGSMRARRRKTVVWKMLQSGTHSPYFLRIMEIPFLVSPSRLGAKESAKGTMGTKKKLNFRPLGRKRSKADRLAIAARLDSSFIQSGRSILLIIQSNLRKYVKLPILILGKNIGRLLLLQSSEWNEDWSDWNREKHVKCTYDGIEFSETHLPGRWFREGLQIKILYPFHLKPWHTSREEYSNDLSRNGKELNRDLSTLEKREKVNFSYLTIWGYQTDLPFGGAKKQPSFWEPIGKEFIELIRKNILSRITRIYDVFPGTVSTRKDSITTNKLNSVLGMDTQYIKSTRDFSDTNQNTDQYSEIYKVYGSAIGSLPNEAGHNIIFISQDSGDNIANSIIYKTEQTVKKSYLDKIEKHLRLSEKNREYSIAHLVWKKRFIKIQQELLEIHRVIVESIQEWYELVRISCNGIYRGIIRCFINLVWSNIQLVVKSIQDFYRVLSEKFESSIIITGNAQDLRTEHNQNVPLISQAYVLHRVWCTRREIGLDLLTLTRYSKEWDWELFVNSELRIQQSMDRKVSKYNLSNIHIDFSPEAQGLIEILNGRNWNKWLNHLKRYNPPSEIWSGIAPQRWKLGLNQHLNLDNNRINTQEDYNFVKEGIEYSTYLINPSLKQRVKNANKRYGLNDLAYNFINYPADLDTDKSSVRQSETEKNITPSNYIQKLRECSTHSARKRRFLWSRSNENIDLDLMLWLVPDLTETRDVEIVKSTLVPKTSVLQERSRPYMKGSLGTNTQYKVKEIESEDSLLRERESHYHIFQWAWESKALEKRMQRIKDLTSISSITENEEDIISFCAEIGIDANSLNRFFTKSKNEFLDQLLTVSAHRLSRFADDQMLMHRMVSILLKFKARFEGRIDADVSNKCISLVAIDKEMDSTDSHNLEDIMLPRRRRELRILGSLLPEEQYANTYEWDEGMEEEYQEFKPVDKTHILRRFLWPLHRLEDTACMDRAWFGANNGSRSSMLRIHMYPLDRIGL</sequence>
<keyword evidence="1" id="KW-1133">Transmembrane helix</keyword>
<gene>
    <name evidence="3" type="primary">ycf1</name>
    <name evidence="1" type="synonym">TIC214</name>
</gene>
<dbReference type="Pfam" id="PF05758">
    <property type="entry name" value="Ycf1"/>
    <property type="match status" value="3"/>
</dbReference>
<feature type="transmembrane region" description="Helical" evidence="1">
    <location>
        <begin position="168"/>
        <end position="189"/>
    </location>
</feature>
<feature type="transmembrane region" description="Helical" evidence="1">
    <location>
        <begin position="210"/>
        <end position="228"/>
    </location>
</feature>
<comment type="similarity">
    <text evidence="1">Belongs to the TIC214 family.</text>
</comment>
<feature type="region of interest" description="Disordered" evidence="2">
    <location>
        <begin position="548"/>
        <end position="567"/>
    </location>
</feature>
<evidence type="ECO:0000313" key="3">
    <source>
        <dbReference type="EMBL" id="QXF60140.1"/>
    </source>
</evidence>
<keyword evidence="1 3" id="KW-0934">Plastid</keyword>
<evidence type="ECO:0000256" key="1">
    <source>
        <dbReference type="RuleBase" id="RU364085"/>
    </source>
</evidence>
<dbReference type="GO" id="GO:0009706">
    <property type="term" value="C:chloroplast inner membrane"/>
    <property type="evidence" value="ECO:0007669"/>
    <property type="project" value="UniProtKB-SubCell"/>
</dbReference>
<dbReference type="EMBL" id="MZ066610">
    <property type="protein sequence ID" value="QXF60140.1"/>
    <property type="molecule type" value="Genomic_DNA"/>
</dbReference>
<keyword evidence="1 3" id="KW-0150">Chloroplast</keyword>
<dbReference type="GO" id="GO:0015031">
    <property type="term" value="P:protein transport"/>
    <property type="evidence" value="ECO:0007669"/>
    <property type="project" value="UniProtKB-KW"/>
</dbReference>